<dbReference type="PANTHER" id="PTHR32063">
    <property type="match status" value="1"/>
</dbReference>
<name>A0A382K518_9ZZZZ</name>
<dbReference type="GO" id="GO:0042910">
    <property type="term" value="F:xenobiotic transmembrane transporter activity"/>
    <property type="evidence" value="ECO:0007669"/>
    <property type="project" value="TreeGrafter"/>
</dbReference>
<evidence type="ECO:0000256" key="1">
    <source>
        <dbReference type="SAM" id="Phobius"/>
    </source>
</evidence>
<evidence type="ECO:0008006" key="3">
    <source>
        <dbReference type="Google" id="ProtNLM"/>
    </source>
</evidence>
<organism evidence="2">
    <name type="scientific">marine metagenome</name>
    <dbReference type="NCBI Taxonomy" id="408172"/>
    <lineage>
        <taxon>unclassified sequences</taxon>
        <taxon>metagenomes</taxon>
        <taxon>ecological metagenomes</taxon>
    </lineage>
</organism>
<keyword evidence="1" id="KW-1133">Transmembrane helix</keyword>
<feature type="non-terminal residue" evidence="2">
    <location>
        <position position="1"/>
    </location>
</feature>
<proteinExistence type="predicted"/>
<dbReference type="InterPro" id="IPR001036">
    <property type="entry name" value="Acrflvin-R"/>
</dbReference>
<dbReference type="PANTHER" id="PTHR32063:SF24">
    <property type="entry name" value="CATION EFFLUX SYSTEM (ACRB_ACRD_ACRF FAMILY)"/>
    <property type="match status" value="1"/>
</dbReference>
<protein>
    <recommendedName>
        <fullName evidence="3">SSD domain-containing protein</fullName>
    </recommendedName>
</protein>
<sequence>NVEGADIGSVSDDIALRIQEFSKTLPKGYEVNFEGEVAVMKRSFANLGLGLILAVLFAFLIITPLFKSFRQPLIIILAFPLGLIGIVTLMMITGTNLSIQSIMGIIMMVGISVSYGNILIDRINNLIKEGMQKTDAIINGASDRFRPVLMTAATTVFALLPTAIGIGESGGANVPLAIAVIGGTITATLLTLYIIPIFYLMIAKTQHNEN</sequence>
<accession>A0A382K518</accession>
<feature type="transmembrane region" description="Helical" evidence="1">
    <location>
        <begin position="99"/>
        <end position="120"/>
    </location>
</feature>
<gene>
    <name evidence="2" type="ORF">METZ01_LOCUS272202</name>
</gene>
<dbReference type="Gene3D" id="3.30.70.1440">
    <property type="entry name" value="Multidrug efflux transporter AcrB pore domain"/>
    <property type="match status" value="1"/>
</dbReference>
<feature type="transmembrane region" description="Helical" evidence="1">
    <location>
        <begin position="44"/>
        <end position="66"/>
    </location>
</feature>
<feature type="transmembrane region" description="Helical" evidence="1">
    <location>
        <begin position="178"/>
        <end position="202"/>
    </location>
</feature>
<reference evidence="2" key="1">
    <citation type="submission" date="2018-05" db="EMBL/GenBank/DDBJ databases">
        <authorList>
            <person name="Lanie J.A."/>
            <person name="Ng W.-L."/>
            <person name="Kazmierczak K.M."/>
            <person name="Andrzejewski T.M."/>
            <person name="Davidsen T.M."/>
            <person name="Wayne K.J."/>
            <person name="Tettelin H."/>
            <person name="Glass J.I."/>
            <person name="Rusch D."/>
            <person name="Podicherti R."/>
            <person name="Tsui H.-C.T."/>
            <person name="Winkler M.E."/>
        </authorList>
    </citation>
    <scope>NUCLEOTIDE SEQUENCE</scope>
</reference>
<keyword evidence="1" id="KW-0472">Membrane</keyword>
<dbReference type="AlphaFoldDB" id="A0A382K518"/>
<feature type="transmembrane region" description="Helical" evidence="1">
    <location>
        <begin position="73"/>
        <end position="93"/>
    </location>
</feature>
<dbReference type="GO" id="GO:0005886">
    <property type="term" value="C:plasma membrane"/>
    <property type="evidence" value="ECO:0007669"/>
    <property type="project" value="TreeGrafter"/>
</dbReference>
<dbReference type="PRINTS" id="PR00702">
    <property type="entry name" value="ACRIFLAVINRP"/>
</dbReference>
<keyword evidence="1" id="KW-0812">Transmembrane</keyword>
<dbReference type="Gene3D" id="1.20.1640.10">
    <property type="entry name" value="Multidrug efflux transporter AcrB transmembrane domain"/>
    <property type="match status" value="1"/>
</dbReference>
<dbReference type="EMBL" id="UINC01078352">
    <property type="protein sequence ID" value="SVC19348.1"/>
    <property type="molecule type" value="Genomic_DNA"/>
</dbReference>
<dbReference type="Pfam" id="PF00873">
    <property type="entry name" value="ACR_tran"/>
    <property type="match status" value="1"/>
</dbReference>
<feature type="transmembrane region" description="Helical" evidence="1">
    <location>
        <begin position="148"/>
        <end position="166"/>
    </location>
</feature>
<dbReference type="SUPFAM" id="SSF82866">
    <property type="entry name" value="Multidrug efflux transporter AcrB transmembrane domain"/>
    <property type="match status" value="1"/>
</dbReference>
<evidence type="ECO:0000313" key="2">
    <source>
        <dbReference type="EMBL" id="SVC19348.1"/>
    </source>
</evidence>